<dbReference type="Proteomes" id="UP001623660">
    <property type="component" value="Unassembled WGS sequence"/>
</dbReference>
<feature type="domain" description="MurNAc-LAA" evidence="1">
    <location>
        <begin position="66"/>
        <end position="173"/>
    </location>
</feature>
<dbReference type="CDD" id="cd02696">
    <property type="entry name" value="MurNAc-LAA"/>
    <property type="match status" value="1"/>
</dbReference>
<organism evidence="2 3">
    <name type="scientific">Candidatus Clostridium eludens</name>
    <dbReference type="NCBI Taxonomy" id="3381663"/>
    <lineage>
        <taxon>Bacteria</taxon>
        <taxon>Bacillati</taxon>
        <taxon>Bacillota</taxon>
        <taxon>Clostridia</taxon>
        <taxon>Eubacteriales</taxon>
        <taxon>Clostridiaceae</taxon>
        <taxon>Clostridium</taxon>
    </lineage>
</organism>
<gene>
    <name evidence="2" type="ORF">ACJDU8_15845</name>
</gene>
<dbReference type="EMBL" id="JBJHZX010000024">
    <property type="protein sequence ID" value="MFL0197020.1"/>
    <property type="molecule type" value="Genomic_DNA"/>
</dbReference>
<dbReference type="InterPro" id="IPR002508">
    <property type="entry name" value="MurNAc-LAA_cat"/>
</dbReference>
<reference evidence="2 3" key="1">
    <citation type="submission" date="2024-11" db="EMBL/GenBank/DDBJ databases">
        <authorList>
            <person name="Heng Y.C."/>
            <person name="Lim A.C.H."/>
            <person name="Lee J.K.Y."/>
            <person name="Kittelmann S."/>
        </authorList>
    </citation>
    <scope>NUCLEOTIDE SEQUENCE [LARGE SCALE GENOMIC DNA]</scope>
    <source>
        <strain evidence="2 3">WILCCON 0269</strain>
    </source>
</reference>
<keyword evidence="3" id="KW-1185">Reference proteome</keyword>
<accession>A0ABW8SLY6</accession>
<evidence type="ECO:0000313" key="2">
    <source>
        <dbReference type="EMBL" id="MFL0197020.1"/>
    </source>
</evidence>
<evidence type="ECO:0000313" key="3">
    <source>
        <dbReference type="Proteomes" id="UP001623660"/>
    </source>
</evidence>
<dbReference type="InterPro" id="IPR050695">
    <property type="entry name" value="N-acetylmuramoyl_amidase_3"/>
</dbReference>
<dbReference type="SUPFAM" id="SSF53187">
    <property type="entry name" value="Zn-dependent exopeptidases"/>
    <property type="match status" value="1"/>
</dbReference>
<dbReference type="SMART" id="SM00646">
    <property type="entry name" value="Ami_3"/>
    <property type="match status" value="1"/>
</dbReference>
<protein>
    <submittedName>
        <fullName evidence="2">N-acetylmuramoyl-L-alanine amidase</fullName>
        <ecNumber evidence="2">3.5.1.28</ecNumber>
    </submittedName>
</protein>
<proteinExistence type="predicted"/>
<dbReference type="RefSeq" id="WP_406793124.1">
    <property type="nucleotide sequence ID" value="NZ_JBJHZX010000024.1"/>
</dbReference>
<evidence type="ECO:0000259" key="1">
    <source>
        <dbReference type="SMART" id="SM00646"/>
    </source>
</evidence>
<dbReference type="GO" id="GO:0008745">
    <property type="term" value="F:N-acetylmuramoyl-L-alanine amidase activity"/>
    <property type="evidence" value="ECO:0007669"/>
    <property type="project" value="UniProtKB-EC"/>
</dbReference>
<sequence>MIMTYDFGHGTGQDRGASGYLNEETVIRQYGPIVVAKLTKLGHTLYDCTPPASPALTLPQSLAYRVNKANSIGSQLHICMHVNAYETDKATGCEVEYASDSGKAYADRIYPEIINALGVPKHGEGSVHRPDLYVLKYTKMTAILVEPFFCDTKADCDKYNAEKLATAIVKGITGIDTSIQTTQTIVATTPIQTAPTYEESIPVGPNIWQIPGMPFFIEQRSDGNMGIHLDRGNYLVMKKGEAPEVYYNNNKGQGGSKRLF</sequence>
<comment type="caution">
    <text evidence="2">The sequence shown here is derived from an EMBL/GenBank/DDBJ whole genome shotgun (WGS) entry which is preliminary data.</text>
</comment>
<dbReference type="EC" id="3.5.1.28" evidence="2"/>
<dbReference type="PANTHER" id="PTHR30404:SF8">
    <property type="entry name" value="AUTOLYSIN PH-RELATED"/>
    <property type="match status" value="1"/>
</dbReference>
<dbReference type="Pfam" id="PF01520">
    <property type="entry name" value="Amidase_3"/>
    <property type="match status" value="1"/>
</dbReference>
<dbReference type="PANTHER" id="PTHR30404">
    <property type="entry name" value="N-ACETYLMURAMOYL-L-ALANINE AMIDASE"/>
    <property type="match status" value="1"/>
</dbReference>
<dbReference type="Gene3D" id="3.40.630.40">
    <property type="entry name" value="Zn-dependent exopeptidases"/>
    <property type="match status" value="1"/>
</dbReference>
<name>A0ABW8SLY6_9CLOT</name>
<keyword evidence="2" id="KW-0378">Hydrolase</keyword>